<comment type="caution">
    <text evidence="3">The sequence shown here is derived from an EMBL/GenBank/DDBJ whole genome shotgun (WGS) entry which is preliminary data.</text>
</comment>
<accession>A0ABT1IBC9</accession>
<dbReference type="EMBL" id="JAMTCO010000006">
    <property type="protein sequence ID" value="MCP2269948.1"/>
    <property type="molecule type" value="Genomic_DNA"/>
</dbReference>
<dbReference type="Proteomes" id="UP001205185">
    <property type="component" value="Unassembled WGS sequence"/>
</dbReference>
<reference evidence="3 4" key="1">
    <citation type="submission" date="2022-06" db="EMBL/GenBank/DDBJ databases">
        <title>Genomic Encyclopedia of Archaeal and Bacterial Type Strains, Phase II (KMG-II): from individual species to whole genera.</title>
        <authorList>
            <person name="Goeker M."/>
        </authorList>
    </citation>
    <scope>NUCLEOTIDE SEQUENCE [LARGE SCALE GENOMIC DNA]</scope>
    <source>
        <strain evidence="3 4">DSM 44255</strain>
    </source>
</reference>
<feature type="chain" id="PRO_5045446177" description="DUF7933 domain-containing protein" evidence="1">
    <location>
        <begin position="32"/>
        <end position="564"/>
    </location>
</feature>
<feature type="signal peptide" evidence="1">
    <location>
        <begin position="1"/>
        <end position="31"/>
    </location>
</feature>
<evidence type="ECO:0000313" key="4">
    <source>
        <dbReference type="Proteomes" id="UP001205185"/>
    </source>
</evidence>
<evidence type="ECO:0000313" key="3">
    <source>
        <dbReference type="EMBL" id="MCP2269948.1"/>
    </source>
</evidence>
<keyword evidence="4" id="KW-1185">Reference proteome</keyword>
<name>A0ABT1IBC9_9PSEU</name>
<dbReference type="InterPro" id="IPR057693">
    <property type="entry name" value="DUF7933"/>
</dbReference>
<protein>
    <recommendedName>
        <fullName evidence="2">DUF7933 domain-containing protein</fullName>
    </recommendedName>
</protein>
<keyword evidence="1" id="KW-0732">Signal</keyword>
<dbReference type="Gene3D" id="2.60.40.10">
    <property type="entry name" value="Immunoglobulins"/>
    <property type="match status" value="1"/>
</dbReference>
<evidence type="ECO:0000256" key="1">
    <source>
        <dbReference type="SAM" id="SignalP"/>
    </source>
</evidence>
<evidence type="ECO:0000259" key="2">
    <source>
        <dbReference type="Pfam" id="PF25564"/>
    </source>
</evidence>
<feature type="domain" description="DUF7933" evidence="2">
    <location>
        <begin position="260"/>
        <end position="370"/>
    </location>
</feature>
<dbReference type="InterPro" id="IPR013783">
    <property type="entry name" value="Ig-like_fold"/>
</dbReference>
<dbReference type="RefSeq" id="WP_253886933.1">
    <property type="nucleotide sequence ID" value="NZ_BAAAVB010000013.1"/>
</dbReference>
<gene>
    <name evidence="3" type="ORF">LV75_002449</name>
</gene>
<dbReference type="Pfam" id="PF25564">
    <property type="entry name" value="DUF7933"/>
    <property type="match status" value="1"/>
</dbReference>
<dbReference type="NCBIfam" id="NF040603">
    <property type="entry name" value="choice_anch_P"/>
    <property type="match status" value="1"/>
</dbReference>
<sequence>MDVSRRRWGAVVAAALLSLPGLVVVATPAVAVPAASAAAPGVPLAPTVVFEEGFENGQGAAVTWVDDYTGPAPLGQTYTADPAWLTSCNGIIASPLNQLNDPPGAGCGGWWPRVKDLARVLGDWSDGTGATNHAVTAYTHSDPGAGKTQLQSVTPIPLSATNRFVAFSVDVAEQNCYADNARYAFYLLDGGTAVPAFERPIVPCVDATTVVNGTSVGTFHSDAPVLFSGTSVGLRLVNDQPSGNGNDGAFDNIRVLDVTPRLDLAYATTPVVVGSTSTLTLTVTNTSELSAKAGWSLRLSLPPGLNASTTAADTTCADPVFGTSGATNLYTTATLPAGAASCTITVPVRPQTVGTYTTCAGDVTPLVGLDPPSCSTLRVVGPAYTFDAHAHATRVSTLLGPLPPIAPADLTCTTTPGSDSATLADAPLPPIGTTAVIANDAVASVGPDGLRTARATTHTAALNLLSGLITADELRAEAVATTTPTGAIAVSGSSALSNLRVAGRLVVPTTSVNISIPLVGTVTTNEQVRRANGITVNALHIRLIAGTDIVVGHARAGLGSPCGI</sequence>
<organism evidence="3 4">
    <name type="scientific">Actinokineospora diospyrosa</name>
    <dbReference type="NCBI Taxonomy" id="103728"/>
    <lineage>
        <taxon>Bacteria</taxon>
        <taxon>Bacillati</taxon>
        <taxon>Actinomycetota</taxon>
        <taxon>Actinomycetes</taxon>
        <taxon>Pseudonocardiales</taxon>
        <taxon>Pseudonocardiaceae</taxon>
        <taxon>Actinokineospora</taxon>
    </lineage>
</organism>
<proteinExistence type="predicted"/>